<dbReference type="GO" id="GO:0055052">
    <property type="term" value="C:ATP-binding cassette (ABC) transporter complex, substrate-binding subunit-containing"/>
    <property type="evidence" value="ECO:0007669"/>
    <property type="project" value="TreeGrafter"/>
</dbReference>
<dbReference type="InterPro" id="IPR006059">
    <property type="entry name" value="SBP"/>
</dbReference>
<reference evidence="6" key="1">
    <citation type="submission" date="2015-07" db="EMBL/GenBank/DDBJ databases">
        <title>Draft Genome Sequences of Anaerolinea thermolimosa IMO-1, Bellilinea caldifistulae GOMI-1, Leptolinea tardivitalis YMTK-2, Levilinea saccharolytica KIBI-1,Longilinea arvoryzae KOME-1, Previously Described as Members of the Anaerolineaceae (Chloroflexi).</title>
        <authorList>
            <person name="Sekiguchi Y."/>
            <person name="Ohashi A."/>
            <person name="Matsuura N."/>
            <person name="Tourlousse M.D."/>
        </authorList>
    </citation>
    <scope>NUCLEOTIDE SEQUENCE [LARGE SCALE GENOMIC DNA]</scope>
    <source>
        <strain evidence="6">KOME-1</strain>
    </source>
</reference>
<organism evidence="6">
    <name type="scientific">Longilinea arvoryzae</name>
    <dbReference type="NCBI Taxonomy" id="360412"/>
    <lineage>
        <taxon>Bacteria</taxon>
        <taxon>Bacillati</taxon>
        <taxon>Chloroflexota</taxon>
        <taxon>Anaerolineae</taxon>
        <taxon>Anaerolineales</taxon>
        <taxon>Anaerolineaceae</taxon>
        <taxon>Longilinea</taxon>
    </lineage>
</organism>
<dbReference type="GO" id="GO:1901982">
    <property type="term" value="F:maltose binding"/>
    <property type="evidence" value="ECO:0007669"/>
    <property type="project" value="TreeGrafter"/>
</dbReference>
<feature type="chain" id="PRO_5006632828" evidence="5">
    <location>
        <begin position="22"/>
        <end position="445"/>
    </location>
</feature>
<evidence type="ECO:0000256" key="2">
    <source>
        <dbReference type="ARBA" id="ARBA00022448"/>
    </source>
</evidence>
<dbReference type="GO" id="GO:0015768">
    <property type="term" value="P:maltose transport"/>
    <property type="evidence" value="ECO:0007669"/>
    <property type="project" value="TreeGrafter"/>
</dbReference>
<protein>
    <submittedName>
        <fullName evidence="6">ABC-type sugar transport system, periplasmic component</fullName>
    </submittedName>
</protein>
<evidence type="ECO:0000256" key="4">
    <source>
        <dbReference type="SAM" id="MobiDB-lite"/>
    </source>
</evidence>
<evidence type="ECO:0000313" key="6">
    <source>
        <dbReference type="EMBL" id="GAP12494.1"/>
    </source>
</evidence>
<keyword evidence="7" id="KW-1185">Reference proteome</keyword>
<dbReference type="Pfam" id="PF01547">
    <property type="entry name" value="SBP_bac_1"/>
    <property type="match status" value="1"/>
</dbReference>
<dbReference type="PANTHER" id="PTHR30061:SF50">
    <property type="entry name" value="MALTOSE_MALTODEXTRIN-BINDING PERIPLASMIC PROTEIN"/>
    <property type="match status" value="1"/>
</dbReference>
<dbReference type="CDD" id="cd14748">
    <property type="entry name" value="PBP2_UgpB"/>
    <property type="match status" value="1"/>
</dbReference>
<evidence type="ECO:0000256" key="1">
    <source>
        <dbReference type="ARBA" id="ARBA00008520"/>
    </source>
</evidence>
<gene>
    <name evidence="6" type="ORF">LARV_00229</name>
</gene>
<comment type="similarity">
    <text evidence="1">Belongs to the bacterial solute-binding protein 1 family.</text>
</comment>
<keyword evidence="3 5" id="KW-0732">Signal</keyword>
<dbReference type="EMBL" id="DF967972">
    <property type="protein sequence ID" value="GAP12494.1"/>
    <property type="molecule type" value="Genomic_DNA"/>
</dbReference>
<dbReference type="AlphaFoldDB" id="A0A0S7B6G3"/>
<evidence type="ECO:0000256" key="3">
    <source>
        <dbReference type="ARBA" id="ARBA00022729"/>
    </source>
</evidence>
<dbReference type="Gene3D" id="3.40.190.10">
    <property type="entry name" value="Periplasmic binding protein-like II"/>
    <property type="match status" value="1"/>
</dbReference>
<proteinExistence type="inferred from homology"/>
<dbReference type="RefSeq" id="WP_083522235.1">
    <property type="nucleotide sequence ID" value="NZ_DF967972.1"/>
</dbReference>
<dbReference type="Proteomes" id="UP000055060">
    <property type="component" value="Unassembled WGS sequence"/>
</dbReference>
<feature type="region of interest" description="Disordered" evidence="4">
    <location>
        <begin position="33"/>
        <end position="53"/>
    </location>
</feature>
<name>A0A0S7B6G3_9CHLR</name>
<dbReference type="GO" id="GO:0042956">
    <property type="term" value="P:maltodextrin transmembrane transport"/>
    <property type="evidence" value="ECO:0007669"/>
    <property type="project" value="TreeGrafter"/>
</dbReference>
<keyword evidence="6" id="KW-0762">Sugar transport</keyword>
<dbReference type="STRING" id="360412.LARV_00229"/>
<evidence type="ECO:0000313" key="7">
    <source>
        <dbReference type="Proteomes" id="UP000055060"/>
    </source>
</evidence>
<dbReference type="OrthoDB" id="9795467at2"/>
<feature type="signal peptide" evidence="5">
    <location>
        <begin position="1"/>
        <end position="21"/>
    </location>
</feature>
<dbReference type="PROSITE" id="PS51257">
    <property type="entry name" value="PROKAR_LIPOPROTEIN"/>
    <property type="match status" value="1"/>
</dbReference>
<sequence length="445" mass="47994">MRTTKFFPLLMVIAMLAGVLAACAPAATPTAAPAVPTTAPAATEAPTAAPTTAPAAEPVKLTFWFNWEGTNADVMKDLVNRFNAANPDIVVEPVFQPYADMTTLLQTSIAGGTTPDVVALDLILIPQFVETGAIAPLDDYVAADANININDFYPLLANYDVMGGKRYALPVSTNNMQLIWNKDLFKKAGLDPEKAPATWDEMQAMAKQCQDPANGVVGFEFYTQPTGEGITWQFQVWLWAAGGEFLNADNTAAAFNTPEGLKALTYVSDMLKGNGSQPGPWGLFGDQKACMQLDGSWLFGYRKDAPFQWGIAPVPAPAGGTTASNVGGEHIFMFDASPNKDAAWKFIQYLTSPDVQLEWDQKTGFLPVRQSVAENADYLKWINETEPRMLPFVQGMATAHTRPATSKYYAVSEAFSREIQKALLGEASPADALAAAEKAVNDALK</sequence>
<keyword evidence="2" id="KW-0813">Transport</keyword>
<accession>A0A0S7B6G3</accession>
<dbReference type="PANTHER" id="PTHR30061">
    <property type="entry name" value="MALTOSE-BINDING PERIPLASMIC PROTEIN"/>
    <property type="match status" value="1"/>
</dbReference>
<dbReference type="SUPFAM" id="SSF53850">
    <property type="entry name" value="Periplasmic binding protein-like II"/>
    <property type="match status" value="1"/>
</dbReference>
<evidence type="ECO:0000256" key="5">
    <source>
        <dbReference type="SAM" id="SignalP"/>
    </source>
</evidence>